<evidence type="ECO:0000256" key="3">
    <source>
        <dbReference type="ARBA" id="ARBA00022448"/>
    </source>
</evidence>
<evidence type="ECO:0000256" key="1">
    <source>
        <dbReference type="ARBA" id="ARBA00004567"/>
    </source>
</evidence>
<keyword evidence="9" id="KW-0472">Membrane</keyword>
<evidence type="ECO:0000256" key="9">
    <source>
        <dbReference type="RuleBase" id="RU365073"/>
    </source>
</evidence>
<evidence type="ECO:0000256" key="2">
    <source>
        <dbReference type="ARBA" id="ARBA00005573"/>
    </source>
</evidence>
<dbReference type="PANTHER" id="PTHR13373:SF21">
    <property type="entry name" value="NUCLEAR PORE COMPLEX PROTEIN NUP85"/>
    <property type="match status" value="1"/>
</dbReference>
<keyword evidence="8 9" id="KW-0539">Nucleus</keyword>
<reference evidence="10 11" key="1">
    <citation type="submission" date="2021-08" db="EMBL/GenBank/DDBJ databases">
        <title>Draft Genome Sequence of Phanerochaete sordida strain YK-624.</title>
        <authorList>
            <person name="Mori T."/>
            <person name="Dohra H."/>
            <person name="Suzuki T."/>
            <person name="Kawagishi H."/>
            <person name="Hirai H."/>
        </authorList>
    </citation>
    <scope>NUCLEOTIDE SEQUENCE [LARGE SCALE GENOMIC DNA]</scope>
    <source>
        <strain evidence="10 11">YK-624</strain>
    </source>
</reference>
<dbReference type="GO" id="GO:0045893">
    <property type="term" value="P:positive regulation of DNA-templated transcription"/>
    <property type="evidence" value="ECO:0007669"/>
    <property type="project" value="TreeGrafter"/>
</dbReference>
<dbReference type="GO" id="GO:0006406">
    <property type="term" value="P:mRNA export from nucleus"/>
    <property type="evidence" value="ECO:0007669"/>
    <property type="project" value="TreeGrafter"/>
</dbReference>
<comment type="subcellular location">
    <subcellularLocation>
        <location evidence="1 9">Nucleus</location>
        <location evidence="1 9">Nuclear pore complex</location>
    </subcellularLocation>
</comment>
<evidence type="ECO:0000256" key="8">
    <source>
        <dbReference type="ARBA" id="ARBA00023242"/>
    </source>
</evidence>
<name>A0A9P3LG60_9APHY</name>
<comment type="subunit">
    <text evidence="9">Component of the nuclear pore complex (NPC).</text>
</comment>
<comment type="function">
    <text evidence="9">Functions as a component of the nuclear pore complex (NPC).</text>
</comment>
<dbReference type="Proteomes" id="UP000703269">
    <property type="component" value="Unassembled WGS sequence"/>
</dbReference>
<keyword evidence="7 9" id="KW-0906">Nuclear pore complex</keyword>
<accession>A0A9P3LG60</accession>
<dbReference type="AlphaFoldDB" id="A0A9P3LG60"/>
<evidence type="ECO:0000313" key="10">
    <source>
        <dbReference type="EMBL" id="GJE93324.1"/>
    </source>
</evidence>
<proteinExistence type="inferred from homology"/>
<keyword evidence="5 9" id="KW-0653">Protein transport</keyword>
<dbReference type="GO" id="GO:0031080">
    <property type="term" value="C:nuclear pore outer ring"/>
    <property type="evidence" value="ECO:0007669"/>
    <property type="project" value="TreeGrafter"/>
</dbReference>
<keyword evidence="4 9" id="KW-0509">mRNA transport</keyword>
<dbReference type="GO" id="GO:0017056">
    <property type="term" value="F:structural constituent of nuclear pore"/>
    <property type="evidence" value="ECO:0007669"/>
    <property type="project" value="TreeGrafter"/>
</dbReference>
<evidence type="ECO:0000313" key="11">
    <source>
        <dbReference type="Proteomes" id="UP000703269"/>
    </source>
</evidence>
<evidence type="ECO:0000256" key="6">
    <source>
        <dbReference type="ARBA" id="ARBA00023010"/>
    </source>
</evidence>
<dbReference type="OrthoDB" id="17644at2759"/>
<gene>
    <name evidence="10" type="ORF">PsYK624_094830</name>
</gene>
<evidence type="ECO:0000256" key="5">
    <source>
        <dbReference type="ARBA" id="ARBA00022927"/>
    </source>
</evidence>
<dbReference type="Pfam" id="PF07575">
    <property type="entry name" value="Nucleopor_Nup85"/>
    <property type="match status" value="2"/>
</dbReference>
<dbReference type="InterPro" id="IPR011502">
    <property type="entry name" value="Nucleoporin_Nup85"/>
</dbReference>
<keyword evidence="6 9" id="KW-0811">Translocation</keyword>
<protein>
    <recommendedName>
        <fullName evidence="9">Nuclear pore complex protein Nup85</fullName>
    </recommendedName>
</protein>
<keyword evidence="3 9" id="KW-0813">Transport</keyword>
<sequence length="724" mass="81497">MPGYCSVQLSPPLFEQGSAEGFKASGRTLALAFSPRDDSVAVFPTNNAEPSLLKAKPSGAQPVYFALDQKPPLSERRTFISDVSIIFAAVQHLVSQKTPGKLGKEDDDFLQKLRKLAIDYDNFCKECWAYCSRELPQAEPLQYDGDHYRQLATCWSLFTVLYIPEVGMEEAPCGDDLMEWLNINYIEPSTEEGDHLSKLDKPWEDETFWPYLTRATLRGLSRATAFFLDVLAQSHPSDYLRRLSQNLSPLLSNLPRLNQFNAEKDFALAARRWKDKVKTLRIDLDRIPEDARDDGFDNWWDRLSDVVGVLEGRGEVLKRVCAELGADWKEVCTAWAIFVDPRLRRHELPDIVVDILDEMPPDPTNLEDSIHSSLFLGKPQQALSEAHQLDPWLSAHLADVMEAIRLIDHDVFDSGLTLREWYILAYTEYLHTDPGLWRLTVDYLCSCGDIGKEMADEVLVRVPLQLHRLSRGLEDADGDDTAKIRAGDLAGVLKDVNTSCYEHQREGARRAVCRIAARGFLDQKEFGLAVAYATSAEDWPGLGRIVDCVLEEYFAQGSADFARLVANIAPSLQTLRAQQESIASGVFVYRLMFAVRLAEFHQRRLSGELHEAAYDVVAMLRDDIAPKAWWAVVLSEAVDLLQNDEMLFSSEDACLLLRRLEEVCTRSAQGSGSDYLSALARTTRSKDEKGALQRLQVVRLVLAKYYARCGVIGVGGRVETNSVY</sequence>
<dbReference type="PANTHER" id="PTHR13373">
    <property type="entry name" value="FROUNT PROTEIN-RELATED"/>
    <property type="match status" value="1"/>
</dbReference>
<keyword evidence="11" id="KW-1185">Reference proteome</keyword>
<evidence type="ECO:0000256" key="4">
    <source>
        <dbReference type="ARBA" id="ARBA00022816"/>
    </source>
</evidence>
<evidence type="ECO:0000256" key="7">
    <source>
        <dbReference type="ARBA" id="ARBA00023132"/>
    </source>
</evidence>
<comment type="similarity">
    <text evidence="2 9">Belongs to the nucleoporin Nup85 family.</text>
</comment>
<dbReference type="GO" id="GO:0031965">
    <property type="term" value="C:nuclear membrane"/>
    <property type="evidence" value="ECO:0007669"/>
    <property type="project" value="UniProtKB-UniRule"/>
</dbReference>
<dbReference type="GO" id="GO:0006606">
    <property type="term" value="P:protein import into nucleus"/>
    <property type="evidence" value="ECO:0007669"/>
    <property type="project" value="TreeGrafter"/>
</dbReference>
<dbReference type="EMBL" id="BPQB01000031">
    <property type="protein sequence ID" value="GJE93324.1"/>
    <property type="molecule type" value="Genomic_DNA"/>
</dbReference>
<comment type="caution">
    <text evidence="10">The sequence shown here is derived from an EMBL/GenBank/DDBJ whole genome shotgun (WGS) entry which is preliminary data.</text>
</comment>
<organism evidence="10 11">
    <name type="scientific">Phanerochaete sordida</name>
    <dbReference type="NCBI Taxonomy" id="48140"/>
    <lineage>
        <taxon>Eukaryota</taxon>
        <taxon>Fungi</taxon>
        <taxon>Dikarya</taxon>
        <taxon>Basidiomycota</taxon>
        <taxon>Agaricomycotina</taxon>
        <taxon>Agaricomycetes</taxon>
        <taxon>Polyporales</taxon>
        <taxon>Phanerochaetaceae</taxon>
        <taxon>Phanerochaete</taxon>
    </lineage>
</organism>